<dbReference type="GO" id="GO:0003676">
    <property type="term" value="F:nucleic acid binding"/>
    <property type="evidence" value="ECO:0007669"/>
    <property type="project" value="InterPro"/>
</dbReference>
<comment type="caution">
    <text evidence="1">The sequence shown here is derived from an EMBL/GenBank/DDBJ whole genome shotgun (WGS) entry which is preliminary data.</text>
</comment>
<dbReference type="PANTHER" id="PTHR46060:SF1">
    <property type="entry name" value="MARINER MOS1 TRANSPOSASE-LIKE PROTEIN"/>
    <property type="match status" value="1"/>
</dbReference>
<gene>
    <name evidence="1" type="ORF">AVEN_265385_1</name>
</gene>
<dbReference type="InterPro" id="IPR036397">
    <property type="entry name" value="RNaseH_sf"/>
</dbReference>
<dbReference type="OrthoDB" id="616263at2759"/>
<dbReference type="PANTHER" id="PTHR46060">
    <property type="entry name" value="MARINER MOS1 TRANSPOSASE-LIKE PROTEIN"/>
    <property type="match status" value="1"/>
</dbReference>
<sequence>MLVTEIRRSWKQSLQGMSNGATSMIRRPKDSPWNGVHLPKKCRLTKSRIKALLLAFFDSKGLIHHEFVPAGFTIVNAESYEGVLKRLLQRIWRVRPQLYQSGLWKLLHDNTRPHTAIRVGHFLTTSKVKVLEHPPFSPDLATADFLFLASKET</sequence>
<name>A0A4Y2WD30_ARAVE</name>
<dbReference type="InterPro" id="IPR052709">
    <property type="entry name" value="Transposase-MT_Hybrid"/>
</dbReference>
<dbReference type="Gene3D" id="3.30.420.10">
    <property type="entry name" value="Ribonuclease H-like superfamily/Ribonuclease H"/>
    <property type="match status" value="1"/>
</dbReference>
<keyword evidence="2" id="KW-1185">Reference proteome</keyword>
<reference evidence="1 2" key="1">
    <citation type="journal article" date="2019" name="Sci. Rep.">
        <title>Orb-weaving spider Araneus ventricosus genome elucidates the spidroin gene catalogue.</title>
        <authorList>
            <person name="Kono N."/>
            <person name="Nakamura H."/>
            <person name="Ohtoshi R."/>
            <person name="Moran D.A.P."/>
            <person name="Shinohara A."/>
            <person name="Yoshida Y."/>
            <person name="Fujiwara M."/>
            <person name="Mori M."/>
            <person name="Tomita M."/>
            <person name="Arakawa K."/>
        </authorList>
    </citation>
    <scope>NUCLEOTIDE SEQUENCE [LARGE SCALE GENOMIC DNA]</scope>
</reference>
<evidence type="ECO:0000313" key="2">
    <source>
        <dbReference type="Proteomes" id="UP000499080"/>
    </source>
</evidence>
<protein>
    <recommendedName>
        <fullName evidence="3">Mariner Mos1 transposase</fullName>
    </recommendedName>
</protein>
<evidence type="ECO:0000313" key="1">
    <source>
        <dbReference type="EMBL" id="GBO34554.1"/>
    </source>
</evidence>
<accession>A0A4Y2WD30</accession>
<dbReference type="EMBL" id="BGPR01058393">
    <property type="protein sequence ID" value="GBO34554.1"/>
    <property type="molecule type" value="Genomic_DNA"/>
</dbReference>
<evidence type="ECO:0008006" key="3">
    <source>
        <dbReference type="Google" id="ProtNLM"/>
    </source>
</evidence>
<dbReference type="AlphaFoldDB" id="A0A4Y2WD30"/>
<dbReference type="Proteomes" id="UP000499080">
    <property type="component" value="Unassembled WGS sequence"/>
</dbReference>
<proteinExistence type="predicted"/>
<organism evidence="1 2">
    <name type="scientific">Araneus ventricosus</name>
    <name type="common">Orbweaver spider</name>
    <name type="synonym">Epeira ventricosa</name>
    <dbReference type="NCBI Taxonomy" id="182803"/>
    <lineage>
        <taxon>Eukaryota</taxon>
        <taxon>Metazoa</taxon>
        <taxon>Ecdysozoa</taxon>
        <taxon>Arthropoda</taxon>
        <taxon>Chelicerata</taxon>
        <taxon>Arachnida</taxon>
        <taxon>Araneae</taxon>
        <taxon>Araneomorphae</taxon>
        <taxon>Entelegynae</taxon>
        <taxon>Araneoidea</taxon>
        <taxon>Araneidae</taxon>
        <taxon>Araneus</taxon>
    </lineage>
</organism>